<dbReference type="SUPFAM" id="SSF52540">
    <property type="entry name" value="P-loop containing nucleoside triphosphate hydrolases"/>
    <property type="match status" value="2"/>
</dbReference>
<feature type="transmembrane region" description="Helical" evidence="8">
    <location>
        <begin position="1724"/>
        <end position="1742"/>
    </location>
</feature>
<dbReference type="GO" id="GO:0016887">
    <property type="term" value="F:ATP hydrolysis activity"/>
    <property type="evidence" value="ECO:0007669"/>
    <property type="project" value="InterPro"/>
</dbReference>
<feature type="transmembrane region" description="Helical" evidence="8">
    <location>
        <begin position="1190"/>
        <end position="1211"/>
    </location>
</feature>
<evidence type="ECO:0000256" key="6">
    <source>
        <dbReference type="ARBA" id="ARBA00023136"/>
    </source>
</evidence>
<evidence type="ECO:0000256" key="2">
    <source>
        <dbReference type="ARBA" id="ARBA00022692"/>
    </source>
</evidence>
<organism evidence="10 11">
    <name type="scientific">Onchocerca flexuosa</name>
    <dbReference type="NCBI Taxonomy" id="387005"/>
    <lineage>
        <taxon>Eukaryota</taxon>
        <taxon>Metazoa</taxon>
        <taxon>Ecdysozoa</taxon>
        <taxon>Nematoda</taxon>
        <taxon>Chromadorea</taxon>
        <taxon>Rhabditida</taxon>
        <taxon>Spirurina</taxon>
        <taxon>Spiruromorpha</taxon>
        <taxon>Filarioidea</taxon>
        <taxon>Onchocercidae</taxon>
        <taxon>Onchocerca</taxon>
    </lineage>
</organism>
<dbReference type="Pfam" id="PF00005">
    <property type="entry name" value="ABC_tran"/>
    <property type="match status" value="2"/>
</dbReference>
<gene>
    <name evidence="10" type="ORF">X798_00105</name>
</gene>
<keyword evidence="3" id="KW-0547">Nucleotide-binding</keyword>
<dbReference type="Gene3D" id="3.40.50.300">
    <property type="entry name" value="P-loop containing nucleotide triphosphate hydrolases"/>
    <property type="match status" value="2"/>
</dbReference>
<feature type="transmembrane region" description="Helical" evidence="8">
    <location>
        <begin position="1603"/>
        <end position="1620"/>
    </location>
</feature>
<feature type="transmembrane region" description="Helical" evidence="8">
    <location>
        <begin position="648"/>
        <end position="666"/>
    </location>
</feature>
<dbReference type="EMBL" id="KZ269977">
    <property type="protein sequence ID" value="OZC12474.1"/>
    <property type="molecule type" value="Genomic_DNA"/>
</dbReference>
<evidence type="ECO:0000256" key="4">
    <source>
        <dbReference type="ARBA" id="ARBA00022840"/>
    </source>
</evidence>
<dbReference type="Pfam" id="PF23321">
    <property type="entry name" value="R1_ABCA1"/>
    <property type="match status" value="1"/>
</dbReference>
<dbReference type="InterPro" id="IPR017871">
    <property type="entry name" value="ABC_transporter-like_CS"/>
</dbReference>
<dbReference type="PANTHER" id="PTHR19229:SF250">
    <property type="entry name" value="ABC TRANSPORTER DOMAIN-CONTAINING PROTEIN-RELATED"/>
    <property type="match status" value="1"/>
</dbReference>
<keyword evidence="6 8" id="KW-0472">Membrane</keyword>
<name>A0A238C525_9BILA</name>
<evidence type="ECO:0000259" key="9">
    <source>
        <dbReference type="PROSITE" id="PS50893"/>
    </source>
</evidence>
<keyword evidence="7" id="KW-0175">Coiled coil</keyword>
<dbReference type="InterPro" id="IPR003593">
    <property type="entry name" value="AAA+_ATPase"/>
</dbReference>
<reference evidence="10 11" key="1">
    <citation type="submission" date="2015-12" db="EMBL/GenBank/DDBJ databases">
        <title>Draft genome of the nematode, Onchocerca flexuosa.</title>
        <authorList>
            <person name="Mitreva M."/>
        </authorList>
    </citation>
    <scope>NUCLEOTIDE SEQUENCE [LARGE SCALE GENOMIC DNA]</scope>
    <source>
        <strain evidence="10">Red Deer</strain>
    </source>
</reference>
<feature type="transmembrane region" description="Helical" evidence="8">
    <location>
        <begin position="1660"/>
        <end position="1677"/>
    </location>
</feature>
<dbReference type="GO" id="GO:0005319">
    <property type="term" value="F:lipid transporter activity"/>
    <property type="evidence" value="ECO:0007669"/>
    <property type="project" value="TreeGrafter"/>
</dbReference>
<dbReference type="GO" id="GO:0005524">
    <property type="term" value="F:ATP binding"/>
    <property type="evidence" value="ECO:0007669"/>
    <property type="project" value="UniProtKB-KW"/>
</dbReference>
<feature type="domain" description="ABC transporter" evidence="9">
    <location>
        <begin position="1796"/>
        <end position="2024"/>
    </location>
</feature>
<keyword evidence="2 8" id="KW-0812">Transmembrane</keyword>
<dbReference type="PANTHER" id="PTHR19229">
    <property type="entry name" value="ATP-BINDING CASSETTE TRANSPORTER SUBFAMILY A ABCA"/>
    <property type="match status" value="1"/>
</dbReference>
<evidence type="ECO:0000313" key="10">
    <source>
        <dbReference type="EMBL" id="OZC12474.1"/>
    </source>
</evidence>
<sequence length="2115" mass="241111">MLPLWKQVSLLIWKSTLIRKRQKILLLELLLPILLFGILTLVRARNFTEQHRICHYDAKAFPSAGLMPFLQSFLCSFTNPCYRSPTTGDDTSTIDSGLRKQSLAVEVGRIMSEMYATIGSEPVKWNNIWDSVIWLIDLFAHFTPQTFEKPIPFDLFFNSTDDAVKFFKSILNSSEDLSNSLNYIQISPLDAIEIIREGLQSATADKIIVEYDDLLKILGALNSLRNDQVIRKLFSVLSEVDFNNQTSIIDALHCGNDPYEESSRVEKSIIGGSTISAYNTDKDKIYNFLRYVAPRLGEIHEKKEQFCGFIPIHPDKNCSFLEGAVLSRIMPLISGYILLAPASPAVNAFARKNIIKFLKQMKKSDILNHDFVAFLISALSNMFNTSSHSSSLLMRIRSMTLRLEEVLQCFSFNRFVVVSNEEEMINRALCLMDHKQYMAGIVFLDIDENSVNFPPIVAYKIRYPPHYTDSTWGLGDSFEHQISRDYYLVDLKYLTFGFSFLQEAIDKILIENATGRKYSTGLFVQQEPYKCVKIDKFSILNFLGIFIVLCWMLPSAFLVKNIVYEKEMRLKEMMRIMGLSDSIHWFSWSLHSFMLISISNIFICVLLKYGKFLQEANLSFLIVYFSLFSIACIAQCVFISTLFSRSDIASASTAGLFFLFFFPYQISFHTRSPTYVTITLLFPQTTVAYGFEMIYFANNHYITDWSSLLSTDFTGISINLSTILISFVLDTFIYALLAWYINIVFPGTYGVPQPFYFFITPRYWRGDKYVKQSISDANFTTPINPSDNYEQEPTDLKLAVDISNLFKIYGNGTKALDGLNMRFYESQITALLGHNGAGKTTAISILTGLLQATSGAVFVYGLNFQKYMRTIRSFIGICPQYNILFDKLTVTEQLKFYGTLKGIPENQLNDEVYETMENLGLIASKDKLVSYLSGKLRSGMKRKLCIGIALIGGSKLVILDEPTAGVDARARRRTVILSTHRMDEADILADRIAIISKGQLQVAGSPLFLKKKFGNGLYLNILKTSNTTKISENSVRNFLMEQTDGHCVLVEQYENEELYRLPINLTAQELKELFEKIEKLKHELDIMNYSITVPTLQQIFLQLAPAENQPLKKNYRKYCWANFSRRLRNFICSVNEKFSEDSTNTSVSISETNAGHEHPVVEYIDNEVHLRKQHLRAVINKRLIESRRDIIVILMKILIPIFLVFGAELYIKLVTENYSIYRPETSPPLELIGGIYGNWTLNYFSLENQDKITKGEKYLKAMMAFPGTDVRCTNYSFVSQLFGGATYPCYSNETVLTNLSLPSELAPFNVPQKCGCDSSGWNCTTARDFDYELNNVTLPSANIIYDVTYRNISQFRLLTSDLAFKSRKLMLGGWQFAQFSMVALNDAERLHAQIGWYDSLTFMKKASKVWDIDWENAISNVSFVQNPFKPRNKTFTDLVAISMANFDTEENSKIWFNNKLWHSLPVSINAYHNAILRSQSSSDPASVGILTYSHPMNFSLSTYINTVPLVRIMSFRIILLILAVSLITACFCLPLVDERISLSKHLQTISGLTPLIYWIANFAFDISFLFSFTFSPSILFWVKIFALQIFKKKKFEILIFDFTYFRLSLISFTYLCQKIFNLPSLAYIVIGVGFFFIGANCTTIIIFFESQSLQDEALILAYKICSVLFMALPHYNLGMAAYRLSFVGVLQIQSEIYLEDINRKDQIENLPLPNPLEWHLMGKHLVALIIEFHFCFLLLLFIECRHRLRLWTKYREIMRTKQLIANTEESELDEDVEVEHKRVNELSSEPNDNHRLVVNGVSKSYDGQTLAVCNVSFAVKNGECFGLLGVNGAGKTTMFRILTGELSTGTGDILISNKSIRCENSDSSTSFGYCPQFDALNPKLTAREHLRHYSLLRGIKKDHVVNWALNELQLNSYADKIVSNFSGGNKRKLSVAIALVSDPPLLLLDEPSAGMDPSAQRFMWNVLLKLRKNKRAMVITSHSMEECEVLCNRVAIMNRGQLQCVGPIQHLKHRFGEGYTLTIRLSTNESISKVQSSMENLLPAARLEAVHFRTMFYQIPNASCTISDTYDVICKMQEFTDIDDYSLSQTTLDDMFVSFVSVSSDETGKTSPNDN</sequence>
<dbReference type="FunFam" id="3.40.50.300:FF:002470">
    <property type="entry name" value="ABC transporter, putative"/>
    <property type="match status" value="1"/>
</dbReference>
<evidence type="ECO:0000256" key="3">
    <source>
        <dbReference type="ARBA" id="ARBA00022741"/>
    </source>
</evidence>
<feature type="transmembrane region" description="Helical" evidence="8">
    <location>
        <begin position="585"/>
        <end position="609"/>
    </location>
</feature>
<dbReference type="InterPro" id="IPR003439">
    <property type="entry name" value="ABC_transporter-like_ATP-bd"/>
</dbReference>
<accession>A0A238C525</accession>
<feature type="transmembrane region" description="Helical" evidence="8">
    <location>
        <begin position="1626"/>
        <end position="1648"/>
    </location>
</feature>
<dbReference type="GO" id="GO:0140359">
    <property type="term" value="F:ABC-type transporter activity"/>
    <property type="evidence" value="ECO:0007669"/>
    <property type="project" value="InterPro"/>
</dbReference>
<feature type="transmembrane region" description="Helical" evidence="8">
    <location>
        <begin position="539"/>
        <end position="564"/>
    </location>
</feature>
<protein>
    <recommendedName>
        <fullName evidence="9">ABC transporter domain-containing protein</fullName>
    </recommendedName>
</protein>
<dbReference type="Pfam" id="PF12698">
    <property type="entry name" value="ABC2_membrane_3"/>
    <property type="match status" value="2"/>
</dbReference>
<dbReference type="InterPro" id="IPR027417">
    <property type="entry name" value="P-loop_NTPase"/>
</dbReference>
<feature type="coiled-coil region" evidence="7">
    <location>
        <begin position="1063"/>
        <end position="1090"/>
    </location>
</feature>
<comment type="subcellular location">
    <subcellularLocation>
        <location evidence="1">Membrane</location>
        <topology evidence="1">Multi-pass membrane protein</topology>
    </subcellularLocation>
</comment>
<proteinExistence type="predicted"/>
<dbReference type="Proteomes" id="UP000242913">
    <property type="component" value="Unassembled WGS sequence"/>
</dbReference>
<dbReference type="OrthoDB" id="10255969at2759"/>
<dbReference type="InterPro" id="IPR026082">
    <property type="entry name" value="ABCA"/>
</dbReference>
<dbReference type="InterPro" id="IPR013525">
    <property type="entry name" value="ABC2_TM"/>
</dbReference>
<feature type="transmembrane region" description="Helical" evidence="8">
    <location>
        <begin position="678"/>
        <end position="697"/>
    </location>
</feature>
<keyword evidence="4" id="KW-0067">ATP-binding</keyword>
<evidence type="ECO:0000256" key="1">
    <source>
        <dbReference type="ARBA" id="ARBA00004141"/>
    </source>
</evidence>
<feature type="transmembrane region" description="Helical" evidence="8">
    <location>
        <begin position="621"/>
        <end position="643"/>
    </location>
</feature>
<keyword evidence="11" id="KW-1185">Reference proteome</keyword>
<dbReference type="InterPro" id="IPR056264">
    <property type="entry name" value="R2_ABCA1-4-like"/>
</dbReference>
<dbReference type="SMART" id="SM00382">
    <property type="entry name" value="AAA"/>
    <property type="match status" value="2"/>
</dbReference>
<feature type="transmembrane region" description="Helical" evidence="8">
    <location>
        <begin position="718"/>
        <end position="741"/>
    </location>
</feature>
<evidence type="ECO:0000256" key="7">
    <source>
        <dbReference type="SAM" id="Coils"/>
    </source>
</evidence>
<keyword evidence="5 8" id="KW-1133">Transmembrane helix</keyword>
<dbReference type="CDD" id="cd03263">
    <property type="entry name" value="ABC_subfamily_A"/>
    <property type="match status" value="2"/>
</dbReference>
<evidence type="ECO:0000256" key="5">
    <source>
        <dbReference type="ARBA" id="ARBA00022989"/>
    </source>
</evidence>
<feature type="transmembrane region" description="Helical" evidence="8">
    <location>
        <begin position="1556"/>
        <end position="1582"/>
    </location>
</feature>
<evidence type="ECO:0000256" key="8">
    <source>
        <dbReference type="SAM" id="Phobius"/>
    </source>
</evidence>
<evidence type="ECO:0000313" key="11">
    <source>
        <dbReference type="Proteomes" id="UP000242913"/>
    </source>
</evidence>
<dbReference type="GO" id="GO:0016020">
    <property type="term" value="C:membrane"/>
    <property type="evidence" value="ECO:0007669"/>
    <property type="project" value="UniProtKB-SubCell"/>
</dbReference>
<dbReference type="PROSITE" id="PS50893">
    <property type="entry name" value="ABC_TRANSPORTER_2"/>
    <property type="match status" value="2"/>
</dbReference>
<dbReference type="PROSITE" id="PS00211">
    <property type="entry name" value="ABC_TRANSPORTER_1"/>
    <property type="match status" value="1"/>
</dbReference>
<feature type="transmembrane region" description="Helical" evidence="8">
    <location>
        <begin position="1517"/>
        <end position="1536"/>
    </location>
</feature>
<feature type="domain" description="ABC transporter" evidence="9">
    <location>
        <begin position="800"/>
        <end position="1022"/>
    </location>
</feature>